<dbReference type="KEGG" id="cfh:C1707_11395"/>
<dbReference type="Proteomes" id="UP000281192">
    <property type="component" value="Chromosome"/>
</dbReference>
<evidence type="ECO:0000313" key="7">
    <source>
        <dbReference type="EMBL" id="PLR20037.1"/>
    </source>
</evidence>
<dbReference type="InterPro" id="IPR018062">
    <property type="entry name" value="HTH_AraC-typ_CS"/>
</dbReference>
<evidence type="ECO:0000256" key="2">
    <source>
        <dbReference type="ARBA" id="ARBA00023125"/>
    </source>
</evidence>
<dbReference type="EMBL" id="PJRQ01000007">
    <property type="protein sequence ID" value="PLR20037.1"/>
    <property type="molecule type" value="Genomic_DNA"/>
</dbReference>
<name>A0A2N5D1T9_9CAUL</name>
<dbReference type="RefSeq" id="WP_101711431.1">
    <property type="nucleotide sequence ID" value="NZ_CP026100.1"/>
</dbReference>
<dbReference type="AlphaFoldDB" id="A0A2N5D1T9"/>
<evidence type="ECO:0000313" key="6">
    <source>
        <dbReference type="EMBL" id="AYV46821.1"/>
    </source>
</evidence>
<organism evidence="7 8">
    <name type="scientific">Caulobacter flavus</name>
    <dbReference type="NCBI Taxonomy" id="1679497"/>
    <lineage>
        <taxon>Bacteria</taxon>
        <taxon>Pseudomonadati</taxon>
        <taxon>Pseudomonadota</taxon>
        <taxon>Alphaproteobacteria</taxon>
        <taxon>Caulobacterales</taxon>
        <taxon>Caulobacteraceae</taxon>
        <taxon>Caulobacter</taxon>
    </lineage>
</organism>
<gene>
    <name evidence="6" type="ORF">C1707_11395</name>
    <name evidence="7" type="ORF">CFHF_02375</name>
</gene>
<dbReference type="Proteomes" id="UP000234483">
    <property type="component" value="Unassembled WGS sequence"/>
</dbReference>
<dbReference type="InterPro" id="IPR050204">
    <property type="entry name" value="AraC_XylS_family_regulators"/>
</dbReference>
<dbReference type="PROSITE" id="PS00041">
    <property type="entry name" value="HTH_ARAC_FAMILY_1"/>
    <property type="match status" value="1"/>
</dbReference>
<dbReference type="SMART" id="SM00342">
    <property type="entry name" value="HTH_ARAC"/>
    <property type="match status" value="1"/>
</dbReference>
<accession>A0A2N5D1T9</accession>
<evidence type="ECO:0000256" key="4">
    <source>
        <dbReference type="SAM" id="MobiDB-lite"/>
    </source>
</evidence>
<sequence length="205" mass="22124">MQVQTVSSRVPVPALESREPVPEPARDQIRLLLMQARHALATDPADAERCIAVAVRLLPQIDAPASEPKAFAAPAMQRGGLAPWQVLRIKALVEARLAGRISSAEMAAAARLSPSHFSRAFRISFGDAPKAYVNRRRIARSKTMMLDGGDSLAAIALACGLSDQAHFCRMFRRFEGMSPSVWRRLRGGAAEVAQTEADWPAAAAG</sequence>
<dbReference type="SUPFAM" id="SSF46689">
    <property type="entry name" value="Homeodomain-like"/>
    <property type="match status" value="2"/>
</dbReference>
<dbReference type="Gene3D" id="1.10.10.60">
    <property type="entry name" value="Homeodomain-like"/>
    <property type="match status" value="1"/>
</dbReference>
<reference evidence="6 9" key="2">
    <citation type="submission" date="2018-01" db="EMBL/GenBank/DDBJ databases">
        <title>Complete genome sequence of Caulobacter flavus RHGG3.</title>
        <authorList>
            <person name="Yang E."/>
        </authorList>
    </citation>
    <scope>NUCLEOTIDE SEQUENCE [LARGE SCALE GENOMIC DNA]</scope>
    <source>
        <strain evidence="6 9">RHGG3</strain>
    </source>
</reference>
<dbReference type="OrthoDB" id="7210843at2"/>
<proteinExistence type="predicted"/>
<feature type="domain" description="HTH araC/xylS-type" evidence="5">
    <location>
        <begin position="87"/>
        <end position="185"/>
    </location>
</feature>
<dbReference type="EMBL" id="CP026100">
    <property type="protein sequence ID" value="AYV46821.1"/>
    <property type="molecule type" value="Genomic_DNA"/>
</dbReference>
<evidence type="ECO:0000313" key="9">
    <source>
        <dbReference type="Proteomes" id="UP000281192"/>
    </source>
</evidence>
<dbReference type="PANTHER" id="PTHR46796">
    <property type="entry name" value="HTH-TYPE TRANSCRIPTIONAL ACTIVATOR RHAS-RELATED"/>
    <property type="match status" value="1"/>
</dbReference>
<evidence type="ECO:0000256" key="3">
    <source>
        <dbReference type="ARBA" id="ARBA00023163"/>
    </source>
</evidence>
<keyword evidence="3" id="KW-0804">Transcription</keyword>
<feature type="region of interest" description="Disordered" evidence="4">
    <location>
        <begin position="1"/>
        <end position="22"/>
    </location>
</feature>
<dbReference type="InterPro" id="IPR018060">
    <property type="entry name" value="HTH_AraC"/>
</dbReference>
<protein>
    <submittedName>
        <fullName evidence="7">AraC family transcriptional regulator</fullName>
    </submittedName>
</protein>
<evidence type="ECO:0000256" key="1">
    <source>
        <dbReference type="ARBA" id="ARBA00023015"/>
    </source>
</evidence>
<evidence type="ECO:0000313" key="8">
    <source>
        <dbReference type="Proteomes" id="UP000234483"/>
    </source>
</evidence>
<dbReference type="Pfam" id="PF12833">
    <property type="entry name" value="HTH_18"/>
    <property type="match status" value="1"/>
</dbReference>
<dbReference type="PROSITE" id="PS01124">
    <property type="entry name" value="HTH_ARAC_FAMILY_2"/>
    <property type="match status" value="1"/>
</dbReference>
<reference evidence="7 8" key="1">
    <citation type="submission" date="2017-12" db="EMBL/GenBank/DDBJ databases">
        <title>The genome sequence of Caulobacter flavus CGMCC1 15093.</title>
        <authorList>
            <person name="Gao J."/>
            <person name="Mao X."/>
            <person name="Sun J."/>
        </authorList>
    </citation>
    <scope>NUCLEOTIDE SEQUENCE [LARGE SCALE GENOMIC DNA]</scope>
    <source>
        <strain evidence="7 8">CGMCC1 15093</strain>
    </source>
</reference>
<dbReference type="InterPro" id="IPR009057">
    <property type="entry name" value="Homeodomain-like_sf"/>
</dbReference>
<dbReference type="GO" id="GO:0043565">
    <property type="term" value="F:sequence-specific DNA binding"/>
    <property type="evidence" value="ECO:0007669"/>
    <property type="project" value="InterPro"/>
</dbReference>
<keyword evidence="9" id="KW-1185">Reference proteome</keyword>
<keyword evidence="2" id="KW-0238">DNA-binding</keyword>
<keyword evidence="1" id="KW-0805">Transcription regulation</keyword>
<dbReference type="PANTHER" id="PTHR46796:SF6">
    <property type="entry name" value="ARAC SUBFAMILY"/>
    <property type="match status" value="1"/>
</dbReference>
<dbReference type="GO" id="GO:0003700">
    <property type="term" value="F:DNA-binding transcription factor activity"/>
    <property type="evidence" value="ECO:0007669"/>
    <property type="project" value="InterPro"/>
</dbReference>
<evidence type="ECO:0000259" key="5">
    <source>
        <dbReference type="PROSITE" id="PS01124"/>
    </source>
</evidence>